<dbReference type="InterPro" id="IPR041698">
    <property type="entry name" value="Methyltransf_25"/>
</dbReference>
<dbReference type="CDD" id="cd02440">
    <property type="entry name" value="AdoMet_MTases"/>
    <property type="match status" value="1"/>
</dbReference>
<dbReference type="Pfam" id="PF13649">
    <property type="entry name" value="Methyltransf_25"/>
    <property type="match status" value="1"/>
</dbReference>
<dbReference type="SUPFAM" id="SSF53335">
    <property type="entry name" value="S-adenosyl-L-methionine-dependent methyltransferases"/>
    <property type="match status" value="1"/>
</dbReference>
<keyword evidence="3" id="KW-1185">Reference proteome</keyword>
<evidence type="ECO:0000313" key="3">
    <source>
        <dbReference type="Proteomes" id="UP000789901"/>
    </source>
</evidence>
<name>A0ABN7XAJ6_GIGMA</name>
<reference evidence="2 3" key="1">
    <citation type="submission" date="2021-06" db="EMBL/GenBank/DDBJ databases">
        <authorList>
            <person name="Kallberg Y."/>
            <person name="Tangrot J."/>
            <person name="Rosling A."/>
        </authorList>
    </citation>
    <scope>NUCLEOTIDE SEQUENCE [LARGE SCALE GENOMIC DNA]</scope>
    <source>
        <strain evidence="2 3">120-4 pot B 10/14</strain>
    </source>
</reference>
<feature type="domain" description="Methyltransferase" evidence="1">
    <location>
        <begin position="5"/>
        <end position="76"/>
    </location>
</feature>
<dbReference type="InterPro" id="IPR029063">
    <property type="entry name" value="SAM-dependent_MTases_sf"/>
</dbReference>
<evidence type="ECO:0000313" key="2">
    <source>
        <dbReference type="EMBL" id="CAG8851253.1"/>
    </source>
</evidence>
<dbReference type="Gene3D" id="3.40.50.150">
    <property type="entry name" value="Vaccinia Virus protein VP39"/>
    <property type="match status" value="1"/>
</dbReference>
<feature type="non-terminal residue" evidence="2">
    <location>
        <position position="194"/>
    </location>
</feature>
<comment type="caution">
    <text evidence="2">The sequence shown here is derived from an EMBL/GenBank/DDBJ whole genome shotgun (WGS) entry which is preliminary data.</text>
</comment>
<feature type="non-terminal residue" evidence="2">
    <location>
        <position position="1"/>
    </location>
</feature>
<proteinExistence type="predicted"/>
<sequence length="194" mass="22412">YPSSTFIGIDVDSSFFPPIDKCPPNVCFLTCNVTYGIPFPKETFDFVFMSMMFAAFTEPQWSDLFEDIVRVLKYDGWVESLEPTYIQNMGKITKWIDDAFVKASMKERGVNVHICDMISKFFELNVELTNIQCIRLECPMGDWCGCFGKYSLDNFIKLLQSMVIVPQYMGITYDEYVKLLNDVVIESNENKAYS</sequence>
<protein>
    <submittedName>
        <fullName evidence="2">16633_t:CDS:1</fullName>
    </submittedName>
</protein>
<accession>A0ABN7XAJ6</accession>
<evidence type="ECO:0000259" key="1">
    <source>
        <dbReference type="Pfam" id="PF13649"/>
    </source>
</evidence>
<organism evidence="2 3">
    <name type="scientific">Gigaspora margarita</name>
    <dbReference type="NCBI Taxonomy" id="4874"/>
    <lineage>
        <taxon>Eukaryota</taxon>
        <taxon>Fungi</taxon>
        <taxon>Fungi incertae sedis</taxon>
        <taxon>Mucoromycota</taxon>
        <taxon>Glomeromycotina</taxon>
        <taxon>Glomeromycetes</taxon>
        <taxon>Diversisporales</taxon>
        <taxon>Gigasporaceae</taxon>
        <taxon>Gigaspora</taxon>
    </lineage>
</organism>
<dbReference type="EMBL" id="CAJVQB010105074">
    <property type="protein sequence ID" value="CAG8851253.1"/>
    <property type="molecule type" value="Genomic_DNA"/>
</dbReference>
<gene>
    <name evidence="2" type="ORF">GMARGA_LOCUS40636</name>
</gene>
<dbReference type="Proteomes" id="UP000789901">
    <property type="component" value="Unassembled WGS sequence"/>
</dbReference>